<comment type="catalytic activity">
    <reaction evidence="6 8">
        <text>beta-D-fructose 1-phosphate + ATP = beta-D-fructose 1,6-bisphosphate + ADP + H(+)</text>
        <dbReference type="Rhea" id="RHEA:14213"/>
        <dbReference type="ChEBI" id="CHEBI:15378"/>
        <dbReference type="ChEBI" id="CHEBI:30616"/>
        <dbReference type="ChEBI" id="CHEBI:32966"/>
        <dbReference type="ChEBI" id="CHEBI:138881"/>
        <dbReference type="ChEBI" id="CHEBI:456216"/>
        <dbReference type="EC" id="2.7.1.56"/>
    </reaction>
</comment>
<dbReference type="GO" id="GO:0016052">
    <property type="term" value="P:carbohydrate catabolic process"/>
    <property type="evidence" value="ECO:0007669"/>
    <property type="project" value="UniProtKB-ARBA"/>
</dbReference>
<evidence type="ECO:0000256" key="2">
    <source>
        <dbReference type="ARBA" id="ARBA00022679"/>
    </source>
</evidence>
<dbReference type="InterPro" id="IPR011611">
    <property type="entry name" value="PfkB_dom"/>
</dbReference>
<comment type="similarity">
    <text evidence="1">Belongs to the carbohydrate kinase pfkB family.</text>
</comment>
<dbReference type="PIRSF" id="PIRSF000535">
    <property type="entry name" value="1PFK/6PFK/LacC"/>
    <property type="match status" value="1"/>
</dbReference>
<gene>
    <name evidence="10" type="primary">pfkB</name>
    <name evidence="10" type="ORF">H8S62_04635</name>
</gene>
<evidence type="ECO:0000313" key="10">
    <source>
        <dbReference type="EMBL" id="MBC5736296.1"/>
    </source>
</evidence>
<dbReference type="GO" id="GO:0005524">
    <property type="term" value="F:ATP binding"/>
    <property type="evidence" value="ECO:0007669"/>
    <property type="project" value="UniProtKB-UniRule"/>
</dbReference>
<evidence type="ECO:0000256" key="7">
    <source>
        <dbReference type="PIRNR" id="PIRNR000535"/>
    </source>
</evidence>
<dbReference type="Proteomes" id="UP000607645">
    <property type="component" value="Unassembled WGS sequence"/>
</dbReference>
<dbReference type="InterPro" id="IPR017583">
    <property type="entry name" value="Tagatose/fructose_Pkinase"/>
</dbReference>
<keyword evidence="5 7" id="KW-0067">ATP-binding</keyword>
<dbReference type="CDD" id="cd01164">
    <property type="entry name" value="FruK_PfkB_like"/>
    <property type="match status" value="1"/>
</dbReference>
<dbReference type="SUPFAM" id="SSF53613">
    <property type="entry name" value="Ribokinase-like"/>
    <property type="match status" value="1"/>
</dbReference>
<dbReference type="FunFam" id="3.40.1190.20:FF:000001">
    <property type="entry name" value="Phosphofructokinase"/>
    <property type="match status" value="1"/>
</dbReference>
<dbReference type="InterPro" id="IPR029056">
    <property type="entry name" value="Ribokinase-like"/>
</dbReference>
<dbReference type="EMBL" id="JACOPQ010000003">
    <property type="protein sequence ID" value="MBC5736296.1"/>
    <property type="molecule type" value="Genomic_DNA"/>
</dbReference>
<dbReference type="NCBIfam" id="TIGR03828">
    <property type="entry name" value="pfkB"/>
    <property type="match status" value="1"/>
</dbReference>
<organism evidence="10 11">
    <name type="scientific">Lawsonibacter faecis</name>
    <dbReference type="NCBI Taxonomy" id="2763052"/>
    <lineage>
        <taxon>Bacteria</taxon>
        <taxon>Bacillati</taxon>
        <taxon>Bacillota</taxon>
        <taxon>Clostridia</taxon>
        <taxon>Eubacteriales</taxon>
        <taxon>Oscillospiraceae</taxon>
        <taxon>Lawsonibacter</taxon>
    </lineage>
</organism>
<dbReference type="PANTHER" id="PTHR46566:SF2">
    <property type="entry name" value="ATP-DEPENDENT 6-PHOSPHOFRUCTOKINASE ISOZYME 2"/>
    <property type="match status" value="1"/>
</dbReference>
<evidence type="ECO:0000256" key="8">
    <source>
        <dbReference type="RuleBase" id="RU369061"/>
    </source>
</evidence>
<dbReference type="Pfam" id="PF00294">
    <property type="entry name" value="PfkB"/>
    <property type="match status" value="1"/>
</dbReference>
<comment type="pathway">
    <text evidence="7">Carbohydrate metabolism; D-tagatose 6-phosphate degradation; D-glyceraldehyde 3-phosphate and glycerone phosphate from D-tagatose 6-phosphate: step 1/2.</text>
</comment>
<dbReference type="PANTHER" id="PTHR46566">
    <property type="entry name" value="1-PHOSPHOFRUCTOKINASE-RELATED"/>
    <property type="match status" value="1"/>
</dbReference>
<dbReference type="GO" id="GO:0005829">
    <property type="term" value="C:cytosol"/>
    <property type="evidence" value="ECO:0007669"/>
    <property type="project" value="TreeGrafter"/>
</dbReference>
<reference evidence="10" key="1">
    <citation type="submission" date="2020-08" db="EMBL/GenBank/DDBJ databases">
        <title>Genome public.</title>
        <authorList>
            <person name="Liu C."/>
            <person name="Sun Q."/>
        </authorList>
    </citation>
    <scope>NUCLEOTIDE SEQUENCE</scope>
    <source>
        <strain evidence="10">NSJ-52</strain>
    </source>
</reference>
<dbReference type="UniPathway" id="UPA00704">
    <property type="reaction ID" value="UER00715"/>
</dbReference>
<dbReference type="AlphaFoldDB" id="A0A8J6MC04"/>
<dbReference type="GO" id="GO:0044281">
    <property type="term" value="P:small molecule metabolic process"/>
    <property type="evidence" value="ECO:0007669"/>
    <property type="project" value="UniProtKB-ARBA"/>
</dbReference>
<protein>
    <recommendedName>
        <fullName evidence="7">Tagatose-6-phosphate kinase</fullName>
        <ecNumber evidence="7">2.7.1.144</ecNumber>
    </recommendedName>
</protein>
<comment type="similarity">
    <text evidence="7">Belongs to the carbohydrate kinase PfkB family. LacC subfamily.</text>
</comment>
<dbReference type="PROSITE" id="PS00584">
    <property type="entry name" value="PFKB_KINASES_2"/>
    <property type="match status" value="1"/>
</dbReference>
<evidence type="ECO:0000256" key="3">
    <source>
        <dbReference type="ARBA" id="ARBA00022741"/>
    </source>
</evidence>
<keyword evidence="11" id="KW-1185">Reference proteome</keyword>
<dbReference type="NCBIfam" id="TIGR03168">
    <property type="entry name" value="1-PFK"/>
    <property type="match status" value="1"/>
</dbReference>
<dbReference type="InterPro" id="IPR022463">
    <property type="entry name" value="1-PFruKinase"/>
</dbReference>
<evidence type="ECO:0000256" key="4">
    <source>
        <dbReference type="ARBA" id="ARBA00022777"/>
    </source>
</evidence>
<dbReference type="GO" id="GO:0008662">
    <property type="term" value="F:1-phosphofructokinase activity"/>
    <property type="evidence" value="ECO:0007669"/>
    <property type="project" value="UniProtKB-UniRule"/>
</dbReference>
<evidence type="ECO:0000256" key="6">
    <source>
        <dbReference type="ARBA" id="ARBA00047745"/>
    </source>
</evidence>
<evidence type="ECO:0000256" key="5">
    <source>
        <dbReference type="ARBA" id="ARBA00022840"/>
    </source>
</evidence>
<dbReference type="RefSeq" id="WP_186918635.1">
    <property type="nucleotide sequence ID" value="NZ_JACOPQ010000003.1"/>
</dbReference>
<proteinExistence type="inferred from homology"/>
<keyword evidence="7" id="KW-0423">Lactose metabolism</keyword>
<dbReference type="EC" id="2.7.1.144" evidence="7"/>
<keyword evidence="4 8" id="KW-0418">Kinase</keyword>
<dbReference type="GO" id="GO:2001059">
    <property type="term" value="P:D-tagatose 6-phosphate catabolic process"/>
    <property type="evidence" value="ECO:0007669"/>
    <property type="project" value="UniProtKB-UniPathway"/>
</dbReference>
<name>A0A8J6MC04_9FIRM</name>
<feature type="domain" description="Carbohydrate kinase PfkB" evidence="9">
    <location>
        <begin position="23"/>
        <end position="292"/>
    </location>
</feature>
<evidence type="ECO:0000259" key="9">
    <source>
        <dbReference type="Pfam" id="PF00294"/>
    </source>
</evidence>
<dbReference type="GO" id="GO:0005988">
    <property type="term" value="P:lactose metabolic process"/>
    <property type="evidence" value="ECO:0007669"/>
    <property type="project" value="UniProtKB-KW"/>
</dbReference>
<comment type="caution">
    <text evidence="10">The sequence shown here is derived from an EMBL/GenBank/DDBJ whole genome shotgun (WGS) entry which is preliminary data.</text>
</comment>
<dbReference type="Gene3D" id="3.40.1190.20">
    <property type="match status" value="1"/>
</dbReference>
<dbReference type="InterPro" id="IPR002173">
    <property type="entry name" value="Carboh/pur_kinase_PfkB_CS"/>
</dbReference>
<evidence type="ECO:0000256" key="1">
    <source>
        <dbReference type="ARBA" id="ARBA00005380"/>
    </source>
</evidence>
<sequence length="311" mass="32691">MIYTITLNPALDKTALVPNMALDGVNRMSSLRLDPGGKGINVSKVIHALGGQSVAVGLLAGRCGRQIADACTALGLTCDFTFTEGETRTNLKIVDPASHTNTDINEPGIQADEAVLSGMLTRLLRRLTPRDIVVLSGSLPQGAAPTLYRSWTEACRSAGVKVFLDADRDSLRNALEAEPELVKPNRHELACLVGHELGTLEEAAAAGRSLLRGGTEKVVVSLGAEGALFLTPDAGLWAHGLRVEVGSTVGAGDAMVAALALCEERGMDLEQTVRLAVAASAANVMCSGTQAAERESVLALIPQVRFERLFV</sequence>
<comment type="function">
    <text evidence="8">Catalyzes the ATP-dependent phosphorylation of fructose-l-phosphate to fructose-l,6-bisphosphate.</text>
</comment>
<keyword evidence="2 7" id="KW-0808">Transferase</keyword>
<keyword evidence="3 7" id="KW-0547">Nucleotide-binding</keyword>
<comment type="catalytic activity">
    <reaction evidence="7">
        <text>D-tagatofuranose 6-phosphate + ATP = D-tagatofuranose 1,6-bisphosphate + ADP + H(+)</text>
        <dbReference type="Rhea" id="RHEA:12420"/>
        <dbReference type="ChEBI" id="CHEBI:15378"/>
        <dbReference type="ChEBI" id="CHEBI:30616"/>
        <dbReference type="ChEBI" id="CHEBI:58694"/>
        <dbReference type="ChEBI" id="CHEBI:58695"/>
        <dbReference type="ChEBI" id="CHEBI:456216"/>
        <dbReference type="EC" id="2.7.1.144"/>
    </reaction>
</comment>
<accession>A0A8J6MC04</accession>
<dbReference type="GO" id="GO:0009024">
    <property type="term" value="F:tagatose-6-phosphate kinase activity"/>
    <property type="evidence" value="ECO:0007669"/>
    <property type="project" value="UniProtKB-EC"/>
</dbReference>
<evidence type="ECO:0000313" key="11">
    <source>
        <dbReference type="Proteomes" id="UP000607645"/>
    </source>
</evidence>